<evidence type="ECO:0000256" key="2">
    <source>
        <dbReference type="ARBA" id="ARBA00005653"/>
    </source>
</evidence>
<feature type="transmembrane region" description="Helical" evidence="17">
    <location>
        <begin position="355"/>
        <end position="375"/>
    </location>
</feature>
<dbReference type="PANTHER" id="PTHR13462:SF10">
    <property type="entry name" value="CALCIUM UNIPORTER PROTEIN, MITOCHONDRIAL"/>
    <property type="match status" value="1"/>
</dbReference>
<gene>
    <name evidence="20" type="ORF">GSTUAT00002545001</name>
</gene>
<protein>
    <recommendedName>
        <fullName evidence="17">Calcium uniporter protein</fullName>
    </recommendedName>
</protein>
<reference evidence="20" key="1">
    <citation type="submission" date="2015-10" db="EMBL/GenBank/DDBJ databases">
        <authorList>
            <person name="Regsiter A."/>
            <person name="william w."/>
        </authorList>
    </citation>
    <scope>NUCLEOTIDE SEQUENCE</scope>
    <source>
        <strain evidence="20">Montdore</strain>
    </source>
</reference>
<feature type="region of interest" description="Disordered" evidence="18">
    <location>
        <begin position="234"/>
        <end position="268"/>
    </location>
</feature>
<dbReference type="GO" id="GO:1990246">
    <property type="term" value="C:uniplex complex"/>
    <property type="evidence" value="ECO:0007669"/>
    <property type="project" value="TreeGrafter"/>
</dbReference>
<evidence type="ECO:0000256" key="6">
    <source>
        <dbReference type="ARBA" id="ARBA00022692"/>
    </source>
</evidence>
<evidence type="ECO:0000313" key="20">
    <source>
        <dbReference type="EMBL" id="CUS13306.1"/>
    </source>
</evidence>
<evidence type="ECO:0000256" key="4">
    <source>
        <dbReference type="ARBA" id="ARBA00022568"/>
    </source>
</evidence>
<evidence type="ECO:0000256" key="15">
    <source>
        <dbReference type="ARBA" id="ARBA00044966"/>
    </source>
</evidence>
<feature type="region of interest" description="Disordered" evidence="18">
    <location>
        <begin position="49"/>
        <end position="120"/>
    </location>
</feature>
<keyword evidence="6 17" id="KW-0812">Transmembrane</keyword>
<evidence type="ECO:0000256" key="10">
    <source>
        <dbReference type="ARBA" id="ARBA00023065"/>
    </source>
</evidence>
<organism evidence="20 21">
    <name type="scientific">Tuber aestivum</name>
    <name type="common">summer truffle</name>
    <dbReference type="NCBI Taxonomy" id="59557"/>
    <lineage>
        <taxon>Eukaryota</taxon>
        <taxon>Fungi</taxon>
        <taxon>Dikarya</taxon>
        <taxon>Ascomycota</taxon>
        <taxon>Pezizomycotina</taxon>
        <taxon>Pezizomycetes</taxon>
        <taxon>Pezizales</taxon>
        <taxon>Tuberaceae</taxon>
        <taxon>Tuber</taxon>
    </lineage>
</organism>
<sequence>MNHRVLLRSPGFQPERQLLKSSTQSLTSHLARPPSLNFQKSFLFVASSPSGDGGRAFSPSSAGRFMDGGGGSAVERGGCGSEIRKGGVGKEGGEEGDCGEKGESGEDKAGGVSGDSGVGELAGSSSIGTSVLWHREGIDQSPPAKGSPGPSVITKGKLLPTSSRLLKLLLPLKLSGSSDSTDSPLALLVHPQQPLSYLECLIQAQLPLIISPNSAPRSPSISFKVVNVGDALPEGHINTRGKGNPQSRDGRECEGGAQAGGGPDSLNPFEKVGKDGYVRWPASTEVGDFVRDVARDEEFVVEIERSGDTPVSLPSFKQRTHYLRQRLATAMGETELQARLKSECDRIARRRAQKVAVAGFAGLAWWWAAVYWLTLEASLGWHVMEPVTHLVCLSTVVGGCLLFFYNNREALCPSVLHNAVSRRQKRLYREGGFDADKWEELVVEGKGLRREIGAIAEDYDVDWDEWSNEAGRG</sequence>
<feature type="domain" description="Calcium uniporter protein C-terminal" evidence="19">
    <location>
        <begin position="316"/>
        <end position="441"/>
    </location>
</feature>
<evidence type="ECO:0000256" key="1">
    <source>
        <dbReference type="ARBA" id="ARBA00004448"/>
    </source>
</evidence>
<keyword evidence="5 17" id="KW-0107">Calcium channel</keyword>
<evidence type="ECO:0000256" key="12">
    <source>
        <dbReference type="ARBA" id="ARBA00023136"/>
    </source>
</evidence>
<evidence type="ECO:0000256" key="16">
    <source>
        <dbReference type="ARBA" id="ARBA00045938"/>
    </source>
</evidence>
<evidence type="ECO:0000256" key="9">
    <source>
        <dbReference type="ARBA" id="ARBA00022989"/>
    </source>
</evidence>
<evidence type="ECO:0000256" key="18">
    <source>
        <dbReference type="SAM" id="MobiDB-lite"/>
    </source>
</evidence>
<evidence type="ECO:0000256" key="13">
    <source>
        <dbReference type="ARBA" id="ARBA00023303"/>
    </source>
</evidence>
<dbReference type="Proteomes" id="UP001412239">
    <property type="component" value="Unassembled WGS sequence"/>
</dbReference>
<evidence type="ECO:0000256" key="7">
    <source>
        <dbReference type="ARBA" id="ARBA00022792"/>
    </source>
</evidence>
<dbReference type="PANTHER" id="PTHR13462">
    <property type="entry name" value="CALCIUM UNIPORTER PROTEIN, MITOCHONDRIAL"/>
    <property type="match status" value="1"/>
</dbReference>
<name>A0A292Q0G1_9PEZI</name>
<evidence type="ECO:0000256" key="3">
    <source>
        <dbReference type="ARBA" id="ARBA00022448"/>
    </source>
</evidence>
<dbReference type="GO" id="GO:0005262">
    <property type="term" value="F:calcium channel activity"/>
    <property type="evidence" value="ECO:0007669"/>
    <property type="project" value="UniProtKB-UniRule"/>
</dbReference>
<evidence type="ECO:0000256" key="17">
    <source>
        <dbReference type="RuleBase" id="RU367035"/>
    </source>
</evidence>
<keyword evidence="9 17" id="KW-1133">Transmembrane helix</keyword>
<comment type="catalytic activity">
    <reaction evidence="14">
        <text>Ca(2+)(in) = Ca(2+)(out)</text>
        <dbReference type="Rhea" id="RHEA:29671"/>
        <dbReference type="ChEBI" id="CHEBI:29108"/>
    </reaction>
</comment>
<accession>A0A292Q0G1</accession>
<evidence type="ECO:0000256" key="5">
    <source>
        <dbReference type="ARBA" id="ARBA00022673"/>
    </source>
</evidence>
<feature type="compositionally biased region" description="Basic and acidic residues" evidence="18">
    <location>
        <begin position="98"/>
        <end position="109"/>
    </location>
</feature>
<dbReference type="GO" id="GO:0015292">
    <property type="term" value="F:uniporter activity"/>
    <property type="evidence" value="ECO:0007669"/>
    <property type="project" value="UniProtKB-UniRule"/>
</dbReference>
<keyword evidence="3 17" id="KW-0813">Transport</keyword>
<comment type="subcellular location">
    <subcellularLocation>
        <location evidence="1 17">Mitochondrion inner membrane</location>
        <topology evidence="1 17">Multi-pass membrane protein</topology>
    </subcellularLocation>
</comment>
<comment type="function">
    <text evidence="16">Highly selective calcium channel localized to the inner mitochondrial membrane, which mediates calcium uptake into the mitochondrial matrix. Mitochondrial calcium homeostasis plays key roles in cellular physiology and regulates ATP production, cytoplasmic calcium signals and activation of cell death pathways. Sufficient to operate as a pore-forming channel without the need of calcium-sensor or auxiliary subunit.</text>
</comment>
<keyword evidence="8 17" id="KW-0106">Calcium</keyword>
<keyword evidence="4 17" id="KW-0109">Calcium transport</keyword>
<comment type="similarity">
    <text evidence="2 17">Belongs to the MCU (TC 1.A.77) family.</text>
</comment>
<feature type="region of interest" description="Disordered" evidence="18">
    <location>
        <begin position="137"/>
        <end position="156"/>
    </location>
</feature>
<comment type="subunit">
    <text evidence="15">Homotetramer, assembles in a dimer or dimers configuration with two interfaces.</text>
</comment>
<dbReference type="GO" id="GO:0051560">
    <property type="term" value="P:mitochondrial calcium ion homeostasis"/>
    <property type="evidence" value="ECO:0007669"/>
    <property type="project" value="UniProtKB-UniRule"/>
</dbReference>
<keyword evidence="11 17" id="KW-0496">Mitochondrion</keyword>
<dbReference type="InterPro" id="IPR006769">
    <property type="entry name" value="MCU_C"/>
</dbReference>
<feature type="compositionally biased region" description="Gly residues" evidence="18">
    <location>
        <begin position="66"/>
        <end position="80"/>
    </location>
</feature>
<keyword evidence="13 17" id="KW-0407">Ion channel</keyword>
<proteinExistence type="inferred from homology"/>
<evidence type="ECO:0000256" key="14">
    <source>
        <dbReference type="ARBA" id="ARBA00036634"/>
    </source>
</evidence>
<dbReference type="GO" id="GO:0036444">
    <property type="term" value="P:calcium import into the mitochondrion"/>
    <property type="evidence" value="ECO:0007669"/>
    <property type="project" value="TreeGrafter"/>
</dbReference>
<keyword evidence="21" id="KW-1185">Reference proteome</keyword>
<feature type="region of interest" description="Disordered" evidence="18">
    <location>
        <begin position="1"/>
        <end position="20"/>
    </location>
</feature>
<evidence type="ECO:0000256" key="8">
    <source>
        <dbReference type="ARBA" id="ARBA00022837"/>
    </source>
</evidence>
<evidence type="ECO:0000259" key="19">
    <source>
        <dbReference type="Pfam" id="PF04678"/>
    </source>
</evidence>
<dbReference type="InterPro" id="IPR039055">
    <property type="entry name" value="MCU_fam"/>
</dbReference>
<keyword evidence="12 17" id="KW-0472">Membrane</keyword>
<keyword evidence="10 17" id="KW-0406">Ion transport</keyword>
<evidence type="ECO:0000256" key="11">
    <source>
        <dbReference type="ARBA" id="ARBA00023128"/>
    </source>
</evidence>
<feature type="transmembrane region" description="Helical" evidence="17">
    <location>
        <begin position="387"/>
        <end position="405"/>
    </location>
</feature>
<dbReference type="AlphaFoldDB" id="A0A292Q0G1"/>
<dbReference type="EMBL" id="LN890974">
    <property type="protein sequence ID" value="CUS13306.1"/>
    <property type="molecule type" value="Genomic_DNA"/>
</dbReference>
<dbReference type="Pfam" id="PF04678">
    <property type="entry name" value="MCU"/>
    <property type="match status" value="1"/>
</dbReference>
<comment type="function">
    <text evidence="17">Mitochondrial inner membrane calcium uniporter that mediates calcium uptake into mitochondria. Mitochondrial calcium homeostasis plays key roles in cellular physiology and regulates cell bioenergetics, cytoplasmic calcium signals and activation of cell death pathways.</text>
</comment>
<evidence type="ECO:0000313" key="21">
    <source>
        <dbReference type="Proteomes" id="UP001412239"/>
    </source>
</evidence>
<keyword evidence="7 17" id="KW-0999">Mitochondrion inner membrane</keyword>